<evidence type="ECO:0000313" key="1">
    <source>
        <dbReference type="EMBL" id="ETO11864.1"/>
    </source>
</evidence>
<name>X6MDD7_RETFI</name>
<dbReference type="EMBL" id="ASPP01021942">
    <property type="protein sequence ID" value="ETO11864.1"/>
    <property type="molecule type" value="Genomic_DNA"/>
</dbReference>
<accession>X6MDD7</accession>
<sequence>NISIKKKKGIKNVGNIFFVIRLFFLKKKKKKVCEFAYEMARIFKRSVNQLAMEVREKSRQIDGYKGFFGKDIFEHMKKIGMDCCLVASGNNNDILMGRHKDSKKCKCTHKDYSCVITHCELLLRCGYLCCTGQKNSWQKIPFE</sequence>
<dbReference type="AlphaFoldDB" id="X6MDD7"/>
<gene>
    <name evidence="1" type="ORF">RFI_25514</name>
</gene>
<protein>
    <submittedName>
        <fullName evidence="1">Uncharacterized protein</fullName>
    </submittedName>
</protein>
<evidence type="ECO:0000313" key="2">
    <source>
        <dbReference type="Proteomes" id="UP000023152"/>
    </source>
</evidence>
<dbReference type="Proteomes" id="UP000023152">
    <property type="component" value="Unassembled WGS sequence"/>
</dbReference>
<organism evidence="1 2">
    <name type="scientific">Reticulomyxa filosa</name>
    <dbReference type="NCBI Taxonomy" id="46433"/>
    <lineage>
        <taxon>Eukaryota</taxon>
        <taxon>Sar</taxon>
        <taxon>Rhizaria</taxon>
        <taxon>Retaria</taxon>
        <taxon>Foraminifera</taxon>
        <taxon>Monothalamids</taxon>
        <taxon>Reticulomyxidae</taxon>
        <taxon>Reticulomyxa</taxon>
    </lineage>
</organism>
<keyword evidence="2" id="KW-1185">Reference proteome</keyword>
<feature type="non-terminal residue" evidence="1">
    <location>
        <position position="1"/>
    </location>
</feature>
<reference evidence="1 2" key="1">
    <citation type="journal article" date="2013" name="Curr. Biol.">
        <title>The Genome of the Foraminiferan Reticulomyxa filosa.</title>
        <authorList>
            <person name="Glockner G."/>
            <person name="Hulsmann N."/>
            <person name="Schleicher M."/>
            <person name="Noegel A.A."/>
            <person name="Eichinger L."/>
            <person name="Gallinger C."/>
            <person name="Pawlowski J."/>
            <person name="Sierra R."/>
            <person name="Euteneuer U."/>
            <person name="Pillet L."/>
            <person name="Moustafa A."/>
            <person name="Platzer M."/>
            <person name="Groth M."/>
            <person name="Szafranski K."/>
            <person name="Schliwa M."/>
        </authorList>
    </citation>
    <scope>NUCLEOTIDE SEQUENCE [LARGE SCALE GENOMIC DNA]</scope>
</reference>
<comment type="caution">
    <text evidence="1">The sequence shown here is derived from an EMBL/GenBank/DDBJ whole genome shotgun (WGS) entry which is preliminary data.</text>
</comment>
<proteinExistence type="predicted"/>